<organism evidence="2 3">
    <name type="scientific">Biomphalaria glabrata</name>
    <name type="common">Bloodfluke planorb</name>
    <name type="synonym">Freshwater snail</name>
    <dbReference type="NCBI Taxonomy" id="6526"/>
    <lineage>
        <taxon>Eukaryota</taxon>
        <taxon>Metazoa</taxon>
        <taxon>Spiralia</taxon>
        <taxon>Lophotrochozoa</taxon>
        <taxon>Mollusca</taxon>
        <taxon>Gastropoda</taxon>
        <taxon>Heterobranchia</taxon>
        <taxon>Euthyneura</taxon>
        <taxon>Panpulmonata</taxon>
        <taxon>Hygrophila</taxon>
        <taxon>Lymnaeoidea</taxon>
        <taxon>Planorbidae</taxon>
        <taxon>Biomphalaria</taxon>
    </lineage>
</organism>
<dbReference type="OrthoDB" id="10277538at2759"/>
<dbReference type="GeneID" id="106053552"/>
<sequence>MALTSDFVRILFVCMCLLNGVKGIDELDQYCLDKQPKTQRTIRSKLSYVNFLRMCSSVKQYSNCLVNTRFKPPKTLNISYYELQFPISFDIYRAGYEFCTKTLPNFHRDEVREISDNNLYNCEQLYKVPGSCKSRPGSELMNKLKAAIDSRSNDASTLACKASVDHYKCLEDAYRKGCNESNKIFFVYFFARLGGACLKSEGVSNDLVLKTVCKSRSTSGAGGLELGYVKWTLVILISMLLNLGSYYVHSSITSRSLETGPNMMEQKNFTRQQAPRLFLNYK</sequence>
<evidence type="ECO:0000313" key="2">
    <source>
        <dbReference type="Proteomes" id="UP001165740"/>
    </source>
</evidence>
<proteinExistence type="predicted"/>
<keyword evidence="1" id="KW-0732">Signal</keyword>
<feature type="chain" id="PRO_5040807186" evidence="1">
    <location>
        <begin position="24"/>
        <end position="282"/>
    </location>
</feature>
<evidence type="ECO:0000313" key="3">
    <source>
        <dbReference type="RefSeq" id="XP_055861526.1"/>
    </source>
</evidence>
<dbReference type="RefSeq" id="XP_055861526.1">
    <property type="nucleotide sequence ID" value="XM_056005551.1"/>
</dbReference>
<name>A0A9W2YFD7_BIOGL</name>
<dbReference type="Proteomes" id="UP001165740">
    <property type="component" value="Chromosome 12"/>
</dbReference>
<evidence type="ECO:0000256" key="1">
    <source>
        <dbReference type="SAM" id="SignalP"/>
    </source>
</evidence>
<feature type="signal peptide" evidence="1">
    <location>
        <begin position="1"/>
        <end position="23"/>
    </location>
</feature>
<reference evidence="3" key="1">
    <citation type="submission" date="2025-08" db="UniProtKB">
        <authorList>
            <consortium name="RefSeq"/>
        </authorList>
    </citation>
    <scope>IDENTIFICATION</scope>
</reference>
<accession>A0A9W2YFD7</accession>
<protein>
    <submittedName>
        <fullName evidence="3">Uncharacterized protein LOC106053552 isoform X1</fullName>
    </submittedName>
</protein>
<dbReference type="AlphaFoldDB" id="A0A9W2YFD7"/>
<gene>
    <name evidence="3" type="primary">LOC106053552</name>
</gene>
<keyword evidence="2" id="KW-1185">Reference proteome</keyword>